<comment type="subcellular location">
    <subcellularLocation>
        <location evidence="2">Endoplasmic reticulum</location>
    </subcellularLocation>
    <subcellularLocation>
        <location evidence="3">Membrane</location>
    </subcellularLocation>
    <subcellularLocation>
        <location evidence="1">Mitochondrion</location>
    </subcellularLocation>
</comment>
<dbReference type="PANTHER" id="PTHR48182:SF2">
    <property type="entry name" value="PROTEIN SERAC1"/>
    <property type="match status" value="1"/>
</dbReference>
<keyword evidence="6" id="KW-0472">Membrane</keyword>
<dbReference type="InterPro" id="IPR029058">
    <property type="entry name" value="AB_hydrolase_fold"/>
</dbReference>
<protein>
    <recommendedName>
        <fullName evidence="8">DUF676 domain-containing protein</fullName>
    </recommendedName>
</protein>
<dbReference type="Pfam" id="PF05057">
    <property type="entry name" value="DUF676"/>
    <property type="match status" value="1"/>
</dbReference>
<dbReference type="PANTHER" id="PTHR48182">
    <property type="entry name" value="PROTEIN SERAC1"/>
    <property type="match status" value="1"/>
</dbReference>
<evidence type="ECO:0000259" key="8">
    <source>
        <dbReference type="Pfam" id="PF05057"/>
    </source>
</evidence>
<evidence type="ECO:0000256" key="7">
    <source>
        <dbReference type="SAM" id="MobiDB-lite"/>
    </source>
</evidence>
<accession>A0ABP0TDR5</accession>
<organism evidence="9 10">
    <name type="scientific">Sphagnum troendelagicum</name>
    <dbReference type="NCBI Taxonomy" id="128251"/>
    <lineage>
        <taxon>Eukaryota</taxon>
        <taxon>Viridiplantae</taxon>
        <taxon>Streptophyta</taxon>
        <taxon>Embryophyta</taxon>
        <taxon>Bryophyta</taxon>
        <taxon>Sphagnophytina</taxon>
        <taxon>Sphagnopsida</taxon>
        <taxon>Sphagnales</taxon>
        <taxon>Sphagnaceae</taxon>
        <taxon>Sphagnum</taxon>
    </lineage>
</organism>
<evidence type="ECO:0000256" key="6">
    <source>
        <dbReference type="ARBA" id="ARBA00023136"/>
    </source>
</evidence>
<keyword evidence="5" id="KW-0496">Mitochondrion</keyword>
<dbReference type="EMBL" id="OZ019902">
    <property type="protein sequence ID" value="CAK9193502.1"/>
    <property type="molecule type" value="Genomic_DNA"/>
</dbReference>
<sequence length="347" mass="39431">MSPSGSADVFYPVHQLHPEPELRNRDHHHDLTLIFFHGFSNGTDAWEKTWIQRGDQRVCWPRNWLHKDEEQEGLGDNILVLSISFDGNPRGAHESVEEIGKNLLQSLVNNSKWKFHQGSQQIVLVGHSFGGLVIKSLMVEVDKAVKERALSDTEKKKQARCKAFQENVKGIMFYAVPHTGTDKDFKTYLTACNNIPYLRNSKRLTGLMRSVDAFNRQMVDLSTDFEYSVPKDINLYAIVEGREVVVPEASARKLARNNFYKIEDANHMEKKRGLYQHNFSSAKEMMRGDHASAVSIVNEFEKTSWIPSICATGHGLKEDLFDEGGTLNDTDSTCNRSQTSENSRPVM</sequence>
<feature type="compositionally biased region" description="Polar residues" evidence="7">
    <location>
        <begin position="327"/>
        <end position="347"/>
    </location>
</feature>
<dbReference type="InterPro" id="IPR052374">
    <property type="entry name" value="SERAC1"/>
</dbReference>
<evidence type="ECO:0000313" key="9">
    <source>
        <dbReference type="EMBL" id="CAK9193502.1"/>
    </source>
</evidence>
<dbReference type="Proteomes" id="UP001497512">
    <property type="component" value="Chromosome 10"/>
</dbReference>
<name>A0ABP0TDR5_9BRYO</name>
<feature type="region of interest" description="Disordered" evidence="7">
    <location>
        <begin position="323"/>
        <end position="347"/>
    </location>
</feature>
<reference evidence="9" key="1">
    <citation type="submission" date="2024-02" db="EMBL/GenBank/DDBJ databases">
        <authorList>
            <consortium name="ELIXIR-Norway"/>
            <consortium name="Elixir Norway"/>
        </authorList>
    </citation>
    <scope>NUCLEOTIDE SEQUENCE</scope>
</reference>
<evidence type="ECO:0000256" key="5">
    <source>
        <dbReference type="ARBA" id="ARBA00023128"/>
    </source>
</evidence>
<evidence type="ECO:0000256" key="2">
    <source>
        <dbReference type="ARBA" id="ARBA00004240"/>
    </source>
</evidence>
<keyword evidence="10" id="KW-1185">Reference proteome</keyword>
<evidence type="ECO:0000256" key="4">
    <source>
        <dbReference type="ARBA" id="ARBA00022824"/>
    </source>
</evidence>
<dbReference type="SUPFAM" id="SSF53474">
    <property type="entry name" value="alpha/beta-Hydrolases"/>
    <property type="match status" value="1"/>
</dbReference>
<evidence type="ECO:0000313" key="10">
    <source>
        <dbReference type="Proteomes" id="UP001497512"/>
    </source>
</evidence>
<keyword evidence="4" id="KW-0256">Endoplasmic reticulum</keyword>
<dbReference type="InterPro" id="IPR007751">
    <property type="entry name" value="DUF676_lipase-like"/>
</dbReference>
<evidence type="ECO:0000256" key="3">
    <source>
        <dbReference type="ARBA" id="ARBA00004370"/>
    </source>
</evidence>
<evidence type="ECO:0000256" key="1">
    <source>
        <dbReference type="ARBA" id="ARBA00004173"/>
    </source>
</evidence>
<feature type="domain" description="DUF676" evidence="8">
    <location>
        <begin position="71"/>
        <end position="210"/>
    </location>
</feature>
<dbReference type="Gene3D" id="3.40.50.1820">
    <property type="entry name" value="alpha/beta hydrolase"/>
    <property type="match status" value="1"/>
</dbReference>
<proteinExistence type="predicted"/>
<gene>
    <name evidence="9" type="ORF">CSSPTR1EN2_LOCUS2043</name>
</gene>